<feature type="compositionally biased region" description="Low complexity" evidence="1">
    <location>
        <begin position="36"/>
        <end position="47"/>
    </location>
</feature>
<accession>A0A291PKG0</accession>
<dbReference type="EMBL" id="CP022699">
    <property type="protein sequence ID" value="ATJ91881.1"/>
    <property type="molecule type" value="Genomic_DNA"/>
</dbReference>
<protein>
    <submittedName>
        <fullName evidence="2">Uncharacterized protein</fullName>
    </submittedName>
</protein>
<dbReference type="AlphaFoldDB" id="A0A291PKG0"/>
<organism evidence="2 3">
    <name type="scientific">Acetobacter tropicalis</name>
    <dbReference type="NCBI Taxonomy" id="104102"/>
    <lineage>
        <taxon>Bacteria</taxon>
        <taxon>Pseudomonadati</taxon>
        <taxon>Pseudomonadota</taxon>
        <taxon>Alphaproteobacteria</taxon>
        <taxon>Acetobacterales</taxon>
        <taxon>Acetobacteraceae</taxon>
        <taxon>Acetobacter</taxon>
    </lineage>
</organism>
<gene>
    <name evidence="2" type="ORF">CIW82_15535</name>
</gene>
<evidence type="ECO:0000313" key="2">
    <source>
        <dbReference type="EMBL" id="ATJ91881.1"/>
    </source>
</evidence>
<feature type="region of interest" description="Disordered" evidence="1">
    <location>
        <begin position="1"/>
        <end position="47"/>
    </location>
</feature>
<dbReference type="Proteomes" id="UP000220394">
    <property type="component" value="Chromosome"/>
</dbReference>
<proteinExistence type="predicted"/>
<dbReference type="KEGG" id="ato:CIW82_15535"/>
<evidence type="ECO:0000313" key="3">
    <source>
        <dbReference type="Proteomes" id="UP000220394"/>
    </source>
</evidence>
<sequence>MHTARDPMHGPWRAVFSVPQGDRGHCGDSGTDPHFSSPIRLSPSRRLARPLNGRCRLVGVEAPS</sequence>
<name>A0A291PKG0_9PROT</name>
<reference evidence="2 3" key="1">
    <citation type="submission" date="2017-08" db="EMBL/GenBank/DDBJ databases">
        <title>Complete Genome Sequence of Acetobacter tropicalis Oregon-R-modENCODE STRAIN BDGP1, an acetic acid bacterium isolated from Drosophila melanogaster gut.</title>
        <authorList>
            <person name="Wan K.H."/>
            <person name="Yu C."/>
            <person name="Park S."/>
            <person name="Hammonds A.S."/>
            <person name="Booth B.W."/>
            <person name="Celniker S.E."/>
        </authorList>
    </citation>
    <scope>NUCLEOTIDE SEQUENCE [LARGE SCALE GENOMIC DNA]</scope>
    <source>
        <strain evidence="2 3">BDGP1</strain>
    </source>
</reference>
<evidence type="ECO:0000256" key="1">
    <source>
        <dbReference type="SAM" id="MobiDB-lite"/>
    </source>
</evidence>